<comment type="similarity">
    <text evidence="2">Belongs to the major facilitator superfamily.</text>
</comment>
<evidence type="ECO:0000256" key="4">
    <source>
        <dbReference type="ARBA" id="ARBA00022554"/>
    </source>
</evidence>
<keyword evidence="5 9" id="KW-0812">Transmembrane</keyword>
<dbReference type="OrthoDB" id="199930at2759"/>
<dbReference type="Proteomes" id="UP000094801">
    <property type="component" value="Unassembled WGS sequence"/>
</dbReference>
<evidence type="ECO:0000256" key="6">
    <source>
        <dbReference type="ARBA" id="ARBA00022989"/>
    </source>
</evidence>
<evidence type="ECO:0000256" key="9">
    <source>
        <dbReference type="SAM" id="Phobius"/>
    </source>
</evidence>
<dbReference type="AlphaFoldDB" id="A0A1E4SXT0"/>
<evidence type="ECO:0000256" key="5">
    <source>
        <dbReference type="ARBA" id="ARBA00022692"/>
    </source>
</evidence>
<sequence length="497" mass="55414">MVLNILQTASLNLYRSHGAFKLYLLSFILSLVACLSLGILTLFSIFTDPFTNHLHYSQSIINNIIIFQTLGLNGLTPLCGYIADSKGIWILSAMSFTGYIIGFNMILLVYTTGADHRLMYLSFFIIGCSHGAFLFSCLLNCAKSFGRYYKTLSISTPNVMVAFSSFLQIKFMSAFLNNDSDPNVNFIHTLKFFLWSLAISSFVSLIACKLTDYIEFFEKEYDHSEIEEFSNFETSPLLTGAGIVFHSPQGSILGSPRSWYVDDSELLNLDDELSMLSTSTGTNYNDKIKKFSRDPLMYPLIFCCMISIGATEFFIANLSSILSNLQNTALDKNLQTFSVASTITRFLIMILTDYICTRFGVSRLTLISIIVLSCALSHLYLSSAPMNSVNVSLVVSLNAMLNSSVFTLFPAILASIYGIEILGTTWGVFSSSSIIGNLFLNLAYSFDFVKNCASITNDEMVICSTFTFFISGTVMFFFGLIVFALRGKYLSRAHEFF</sequence>
<dbReference type="STRING" id="983967.A0A1E4SXT0"/>
<dbReference type="PANTHER" id="PTHR21576:SF45">
    <property type="entry name" value="TRANSPORTER MCH1-RELATED"/>
    <property type="match status" value="1"/>
</dbReference>
<feature type="transmembrane region" description="Helical" evidence="9">
    <location>
        <begin position="426"/>
        <end position="446"/>
    </location>
</feature>
<feature type="transmembrane region" description="Helical" evidence="9">
    <location>
        <begin position="118"/>
        <end position="139"/>
    </location>
</feature>
<feature type="transmembrane region" description="Helical" evidence="9">
    <location>
        <begin position="336"/>
        <end position="356"/>
    </location>
</feature>
<comment type="subcellular location">
    <subcellularLocation>
        <location evidence="1">Vacuole membrane</location>
        <topology evidence="1">Multi-pass membrane protein</topology>
    </subcellularLocation>
</comment>
<protein>
    <recommendedName>
        <fullName evidence="8">Probable transporter MCH1</fullName>
    </recommendedName>
</protein>
<feature type="transmembrane region" description="Helical" evidence="9">
    <location>
        <begin position="401"/>
        <end position="419"/>
    </location>
</feature>
<reference evidence="11" key="1">
    <citation type="submission" date="2016-04" db="EMBL/GenBank/DDBJ databases">
        <title>Comparative genomics of biotechnologically important yeasts.</title>
        <authorList>
            <consortium name="DOE Joint Genome Institute"/>
            <person name="Riley R."/>
            <person name="Haridas S."/>
            <person name="Wolfe K.H."/>
            <person name="Lopes M.R."/>
            <person name="Hittinger C.T."/>
            <person name="Goker M."/>
            <person name="Salamov A."/>
            <person name="Wisecaver J."/>
            <person name="Long T.M."/>
            <person name="Aerts A.L."/>
            <person name="Barry K."/>
            <person name="Choi C."/>
            <person name="Clum A."/>
            <person name="Coughlan A.Y."/>
            <person name="Deshpande S."/>
            <person name="Douglass A.P."/>
            <person name="Hanson S.J."/>
            <person name="Klenk H.-P."/>
            <person name="Labutti K."/>
            <person name="Lapidus A."/>
            <person name="Lindquist E."/>
            <person name="Lipzen A."/>
            <person name="Meier-Kolthoff J.P."/>
            <person name="Ohm R.A."/>
            <person name="Otillar R.P."/>
            <person name="Pangilinan J."/>
            <person name="Peng Y."/>
            <person name="Rokas A."/>
            <person name="Rosa C.A."/>
            <person name="Scheuner C."/>
            <person name="Sibirny A.A."/>
            <person name="Slot J.C."/>
            <person name="Stielow J.B."/>
            <person name="Sun H."/>
            <person name="Kurtzman C.P."/>
            <person name="Blackwell M."/>
            <person name="Grigoriev I.V."/>
            <person name="Jeffries T.W."/>
        </authorList>
    </citation>
    <scope>NUCLEOTIDE SEQUENCE [LARGE SCALE GENOMIC DNA]</scope>
    <source>
        <strain evidence="11">NRRL YB-2248</strain>
    </source>
</reference>
<evidence type="ECO:0000313" key="10">
    <source>
        <dbReference type="EMBL" id="ODV84301.1"/>
    </source>
</evidence>
<feature type="transmembrane region" description="Helical" evidence="9">
    <location>
        <begin position="88"/>
        <end position="112"/>
    </location>
</feature>
<feature type="transmembrane region" description="Helical" evidence="9">
    <location>
        <begin position="363"/>
        <end position="381"/>
    </location>
</feature>
<evidence type="ECO:0000313" key="11">
    <source>
        <dbReference type="Proteomes" id="UP000094801"/>
    </source>
</evidence>
<organism evidence="10 11">
    <name type="scientific">[Candida] arabinofermentans NRRL YB-2248</name>
    <dbReference type="NCBI Taxonomy" id="983967"/>
    <lineage>
        <taxon>Eukaryota</taxon>
        <taxon>Fungi</taxon>
        <taxon>Dikarya</taxon>
        <taxon>Ascomycota</taxon>
        <taxon>Saccharomycotina</taxon>
        <taxon>Pichiomycetes</taxon>
        <taxon>Pichiales</taxon>
        <taxon>Pichiaceae</taxon>
        <taxon>Ogataea</taxon>
        <taxon>Ogataea/Candida clade</taxon>
    </lineage>
</organism>
<keyword evidence="3" id="KW-0813">Transport</keyword>
<evidence type="ECO:0000256" key="7">
    <source>
        <dbReference type="ARBA" id="ARBA00023136"/>
    </source>
</evidence>
<evidence type="ECO:0000256" key="2">
    <source>
        <dbReference type="ARBA" id="ARBA00008335"/>
    </source>
</evidence>
<evidence type="ECO:0000256" key="3">
    <source>
        <dbReference type="ARBA" id="ARBA00022448"/>
    </source>
</evidence>
<name>A0A1E4SXT0_9ASCO</name>
<gene>
    <name evidence="10" type="ORF">CANARDRAFT_24073</name>
</gene>
<keyword evidence="6 9" id="KW-1133">Transmembrane helix</keyword>
<keyword evidence="11" id="KW-1185">Reference proteome</keyword>
<feature type="transmembrane region" description="Helical" evidence="9">
    <location>
        <begin position="192"/>
        <end position="210"/>
    </location>
</feature>
<feature type="transmembrane region" description="Helical" evidence="9">
    <location>
        <begin position="59"/>
        <end position="81"/>
    </location>
</feature>
<proteinExistence type="inferred from homology"/>
<keyword evidence="4" id="KW-0926">Vacuole</keyword>
<evidence type="ECO:0000256" key="8">
    <source>
        <dbReference type="ARBA" id="ARBA00039330"/>
    </source>
</evidence>
<dbReference type="Gene3D" id="1.20.1250.20">
    <property type="entry name" value="MFS general substrate transporter like domains"/>
    <property type="match status" value="1"/>
</dbReference>
<keyword evidence="7 9" id="KW-0472">Membrane</keyword>
<dbReference type="SUPFAM" id="SSF103473">
    <property type="entry name" value="MFS general substrate transporter"/>
    <property type="match status" value="1"/>
</dbReference>
<dbReference type="EMBL" id="KV453857">
    <property type="protein sequence ID" value="ODV84301.1"/>
    <property type="molecule type" value="Genomic_DNA"/>
</dbReference>
<feature type="transmembrane region" description="Helical" evidence="9">
    <location>
        <begin position="151"/>
        <end position="172"/>
    </location>
</feature>
<dbReference type="GO" id="GO:0000329">
    <property type="term" value="C:fungal-type vacuole membrane"/>
    <property type="evidence" value="ECO:0007669"/>
    <property type="project" value="TreeGrafter"/>
</dbReference>
<accession>A0A1E4SXT0</accession>
<feature type="transmembrane region" description="Helical" evidence="9">
    <location>
        <begin position="466"/>
        <end position="485"/>
    </location>
</feature>
<feature type="transmembrane region" description="Helical" evidence="9">
    <location>
        <begin position="22"/>
        <end position="47"/>
    </location>
</feature>
<dbReference type="PANTHER" id="PTHR21576">
    <property type="entry name" value="UNCHARACTERIZED NODULIN-LIKE PROTEIN"/>
    <property type="match status" value="1"/>
</dbReference>
<feature type="transmembrane region" description="Helical" evidence="9">
    <location>
        <begin position="296"/>
        <end position="316"/>
    </location>
</feature>
<dbReference type="InterPro" id="IPR036259">
    <property type="entry name" value="MFS_trans_sf"/>
</dbReference>
<evidence type="ECO:0000256" key="1">
    <source>
        <dbReference type="ARBA" id="ARBA00004128"/>
    </source>
</evidence>